<gene>
    <name evidence="4" type="ORF">SAMN04488559_104160</name>
</gene>
<dbReference type="Pfam" id="PF25796">
    <property type="entry name" value="BREX_BrxC_4th"/>
    <property type="match status" value="1"/>
</dbReference>
<name>A0A1H9RMA1_9LACT</name>
<dbReference type="InterPro" id="IPR058037">
    <property type="entry name" value="BREX_BrxC_helical"/>
</dbReference>
<dbReference type="Pfam" id="PF25792">
    <property type="entry name" value="BREX_BrxC_helical"/>
    <property type="match status" value="1"/>
</dbReference>
<evidence type="ECO:0008006" key="6">
    <source>
        <dbReference type="Google" id="ProtNLM"/>
    </source>
</evidence>
<dbReference type="InterPro" id="IPR047679">
    <property type="entry name" value="BREX_BrxC"/>
</dbReference>
<evidence type="ECO:0000259" key="2">
    <source>
        <dbReference type="Pfam" id="PF25792"/>
    </source>
</evidence>
<dbReference type="STRING" id="142588.SAMN04488559_104160"/>
<dbReference type="EMBL" id="FOHA01000004">
    <property type="protein sequence ID" value="SER73834.1"/>
    <property type="molecule type" value="Genomic_DNA"/>
</dbReference>
<feature type="domain" description="Probable ATP-binding protein BrxC alpha-helical" evidence="2">
    <location>
        <begin position="873"/>
        <end position="993"/>
    </location>
</feature>
<evidence type="ECO:0000313" key="4">
    <source>
        <dbReference type="EMBL" id="SER73834.1"/>
    </source>
</evidence>
<feature type="domain" description="Probable ATP-binding protein BrxC winged helix-turn-helix" evidence="1">
    <location>
        <begin position="743"/>
        <end position="866"/>
    </location>
</feature>
<accession>A0A1H9RMA1</accession>
<dbReference type="NCBIfam" id="NF033441">
    <property type="entry name" value="BREX_BrxC"/>
    <property type="match status" value="1"/>
</dbReference>
<dbReference type="Pfam" id="PF25791">
    <property type="entry name" value="WHD_BREX_BrxC"/>
    <property type="match status" value="1"/>
</dbReference>
<dbReference type="InterPro" id="IPR058038">
    <property type="entry name" value="BREX_BrxC_wHTH"/>
</dbReference>
<dbReference type="Proteomes" id="UP000198948">
    <property type="component" value="Unassembled WGS sequence"/>
</dbReference>
<evidence type="ECO:0000259" key="3">
    <source>
        <dbReference type="Pfam" id="PF25796"/>
    </source>
</evidence>
<organism evidence="4 5">
    <name type="scientific">Isobaculum melis</name>
    <dbReference type="NCBI Taxonomy" id="142588"/>
    <lineage>
        <taxon>Bacteria</taxon>
        <taxon>Bacillati</taxon>
        <taxon>Bacillota</taxon>
        <taxon>Bacilli</taxon>
        <taxon>Lactobacillales</taxon>
        <taxon>Carnobacteriaceae</taxon>
        <taxon>Isobaculum</taxon>
    </lineage>
</organism>
<dbReference type="InterPro" id="IPR058036">
    <property type="entry name" value="BREX_BrxC_4th"/>
</dbReference>
<protein>
    <recommendedName>
        <fullName evidence="6">BREX system P-loop protein BrxC</fullName>
    </recommendedName>
</protein>
<evidence type="ECO:0000259" key="1">
    <source>
        <dbReference type="Pfam" id="PF25791"/>
    </source>
</evidence>
<keyword evidence="5" id="KW-1185">Reference proteome</keyword>
<sequence>MKIENLFTRPINREVKGVIKIGQSDDESVFQELDEYVVTQELQGHFRHFFDAYQHALQVPTDQMGVWISGFFGSGKSHFLKIISYLLDTKRIVQKRKPVDFFEEKMIHKSTLEKMKMASKGNNDVILFNVDSKSEADSKQNKLAIVKVFNKVFNELLGYSPSIPWLAQLEEILNSKGQYEEFKKLFEIESGLSWIDGRDEIYYNEDAMILALSKATEMSVESARKWITNGEENYEISVESFAIRLAKFVSQQNEDYRLIFLADEMGQYISENTQLMLNLQTLVEDIGKLTNGKVWIIVTSQQDIDTLKHGVSSMNDFSKIQSRFHLRLSLSSANADEVIKKRLLDKTDVAKETLKITYQEIEAGLKNKLSFSEHTVDMKTFKDAEDFASVYPFVPYQFHLLQKVFTGIREHGSAGKHLADGERNLLEAIQQAAISYQDKEIGVLVPFQNFYESIDQALEHSVRSTIIKAQQSETLEVFDISVLKLLFLIRYVKEMPANIDNLTTLMVQHVDDDKVSLMNAINDSLKRLEQHILIQRKGEEYVFLTNEEQDVNREIDQIQISNAKVITQIGQTIFQDILDIKRFNYCPFENRKGINYSFDVASWIDGHALSNGIASLGVRLLTPYFDEADSVESIVALSAKEQQVIVVLGENSTYYEDMLKKIKIQEYIRSHSTQNESELIKNILNKKVSESNELSKSIKVQLIHALEEAACYVNGVELKISTNLPNAKIANGLDLLIESIYPKLSYVVKQFQVEQLNELIKYTQGNIFGDQSEDVNFLATNELIEHIDNHTEHHAIVILGELLQKFSKKPIGWRETDILASLIYLLKDEKVIFKLDNRKMSLKDAQFVRTITKRHFQEKIILSKRKVIEESHLRTALLLVKDTVGLQIDHDKEDILAQKIRQIYKQQLDELEKIKLNYQYRFYPGENVVDNGIKEIKRIYAKEDTRELFQYLFEAENDILAFFEDFIPIRNFFEHHTAIYDTAMKLKERYRKDVNLLTSSAGKEAGKRLESIMKNSEPYSMIKELPSLNEQFRMALTDELEQASEPVIKTIQNNKNILIEDVRNSEKAKEKLEKSISHGFSHLKKRAEEAQTLSELNALKFEIEDLTKKYLDQIQGIKEEEQQIREMVHVSKKEILDSSVVEKHVKPLKKELSQRIFQRQDIIPRENIEIKNYAELDDYLSKIKSKIETELKLGKIVKIL</sequence>
<dbReference type="RefSeq" id="WP_092651006.1">
    <property type="nucleotide sequence ID" value="NZ_FOHA01000004.1"/>
</dbReference>
<dbReference type="AlphaFoldDB" id="A0A1H9RMA1"/>
<feature type="domain" description="Probable ATP-binding protein BrxC 4th six-stranded beta-sheet" evidence="3">
    <location>
        <begin position="559"/>
        <end position="735"/>
    </location>
</feature>
<dbReference type="OrthoDB" id="3201900at2"/>
<proteinExistence type="predicted"/>
<evidence type="ECO:0000313" key="5">
    <source>
        <dbReference type="Proteomes" id="UP000198948"/>
    </source>
</evidence>
<reference evidence="4 5" key="1">
    <citation type="submission" date="2016-10" db="EMBL/GenBank/DDBJ databases">
        <authorList>
            <person name="de Groot N.N."/>
        </authorList>
    </citation>
    <scope>NUCLEOTIDE SEQUENCE [LARGE SCALE GENOMIC DNA]</scope>
    <source>
        <strain evidence="4 5">DSM 13760</strain>
    </source>
</reference>